<dbReference type="GO" id="GO:0005886">
    <property type="term" value="C:plasma membrane"/>
    <property type="evidence" value="ECO:0007669"/>
    <property type="project" value="TreeGrafter"/>
</dbReference>
<comment type="caution">
    <text evidence="4">The sequence shown here is derived from an EMBL/GenBank/DDBJ whole genome shotgun (WGS) entry which is preliminary data.</text>
</comment>
<dbReference type="AlphaFoldDB" id="X1EJH7"/>
<accession>X1EJH7</accession>
<name>X1EJH7_9ZZZZ</name>
<gene>
    <name evidence="4" type="ORF">S03H2_19976</name>
</gene>
<feature type="coiled-coil region" evidence="1">
    <location>
        <begin position="21"/>
        <end position="62"/>
    </location>
</feature>
<dbReference type="PANTHER" id="PTHR32309">
    <property type="entry name" value="TYROSINE-PROTEIN KINASE"/>
    <property type="match status" value="1"/>
</dbReference>
<dbReference type="InterPro" id="IPR050445">
    <property type="entry name" value="Bact_polysacc_biosynth/exp"/>
</dbReference>
<evidence type="ECO:0000259" key="3">
    <source>
        <dbReference type="Pfam" id="PF13807"/>
    </source>
</evidence>
<dbReference type="PANTHER" id="PTHR32309:SF13">
    <property type="entry name" value="FERRIC ENTEROBACTIN TRANSPORT PROTEIN FEPE"/>
    <property type="match status" value="1"/>
</dbReference>
<dbReference type="EMBL" id="BARU01010484">
    <property type="protein sequence ID" value="GAH33451.1"/>
    <property type="molecule type" value="Genomic_DNA"/>
</dbReference>
<keyword evidence="2" id="KW-0472">Membrane</keyword>
<organism evidence="4">
    <name type="scientific">marine sediment metagenome</name>
    <dbReference type="NCBI Taxonomy" id="412755"/>
    <lineage>
        <taxon>unclassified sequences</taxon>
        <taxon>metagenomes</taxon>
        <taxon>ecological metagenomes</taxon>
    </lineage>
</organism>
<keyword evidence="2" id="KW-0812">Transmembrane</keyword>
<feature type="domain" description="Tyrosine-protein kinase G-rich" evidence="3">
    <location>
        <begin position="51"/>
        <end position="129"/>
    </location>
</feature>
<dbReference type="GO" id="GO:0004713">
    <property type="term" value="F:protein tyrosine kinase activity"/>
    <property type="evidence" value="ECO:0007669"/>
    <property type="project" value="TreeGrafter"/>
</dbReference>
<evidence type="ECO:0000256" key="2">
    <source>
        <dbReference type="SAM" id="Phobius"/>
    </source>
</evidence>
<protein>
    <recommendedName>
        <fullName evidence="3">Tyrosine-protein kinase G-rich domain-containing protein</fullName>
    </recommendedName>
</protein>
<keyword evidence="1" id="KW-0175">Coiled coil</keyword>
<evidence type="ECO:0000256" key="1">
    <source>
        <dbReference type="SAM" id="Coils"/>
    </source>
</evidence>
<reference evidence="4" key="1">
    <citation type="journal article" date="2014" name="Front. Microbiol.">
        <title>High frequency of phylogenetically diverse reductive dehalogenase-homologous genes in deep subseafloor sedimentary metagenomes.</title>
        <authorList>
            <person name="Kawai M."/>
            <person name="Futagami T."/>
            <person name="Toyoda A."/>
            <person name="Takaki Y."/>
            <person name="Nishi S."/>
            <person name="Hori S."/>
            <person name="Arai W."/>
            <person name="Tsubouchi T."/>
            <person name="Morono Y."/>
            <person name="Uchiyama I."/>
            <person name="Ito T."/>
            <person name="Fujiyama A."/>
            <person name="Inagaki F."/>
            <person name="Takami H."/>
        </authorList>
    </citation>
    <scope>NUCLEOTIDE SEQUENCE</scope>
    <source>
        <strain evidence="4">Expedition CK06-06</strain>
    </source>
</reference>
<feature type="transmembrane region" description="Helical" evidence="2">
    <location>
        <begin position="110"/>
        <end position="130"/>
    </location>
</feature>
<sequence length="137" mass="15762">EEINPIYYNFAQKLILTNILISSLQAEENQLIENIDDFNLKLETLRKELAQEKLTQSRLEREYNTAKGVYDVLSQKAEEVKIAVATESGMVKIANLAYEPKYPIKPNKKLNILIAGMLGLFIGIFVAYFMEFWQKGK</sequence>
<dbReference type="InterPro" id="IPR032807">
    <property type="entry name" value="GNVR"/>
</dbReference>
<dbReference type="Pfam" id="PF13807">
    <property type="entry name" value="GNVR"/>
    <property type="match status" value="1"/>
</dbReference>
<feature type="non-terminal residue" evidence="4">
    <location>
        <position position="1"/>
    </location>
</feature>
<proteinExistence type="predicted"/>
<keyword evidence="2" id="KW-1133">Transmembrane helix</keyword>
<evidence type="ECO:0000313" key="4">
    <source>
        <dbReference type="EMBL" id="GAH33451.1"/>
    </source>
</evidence>